<keyword evidence="7" id="KW-0808">Transferase</keyword>
<feature type="transmembrane region" description="Helical" evidence="19">
    <location>
        <begin position="359"/>
        <end position="377"/>
    </location>
</feature>
<evidence type="ECO:0000256" key="19">
    <source>
        <dbReference type="SAM" id="Phobius"/>
    </source>
</evidence>
<keyword evidence="10" id="KW-0418">Kinase</keyword>
<dbReference type="InterPro" id="IPR011006">
    <property type="entry name" value="CheY-like_superfamily"/>
</dbReference>
<dbReference type="PROSITE" id="PS50109">
    <property type="entry name" value="HIS_KIN"/>
    <property type="match status" value="1"/>
</dbReference>
<comment type="caution">
    <text evidence="17">Lacks conserved residue(s) required for the propagation of feature annotation.</text>
</comment>
<evidence type="ECO:0000256" key="4">
    <source>
        <dbReference type="ARBA" id="ARBA00012438"/>
    </source>
</evidence>
<keyword evidence="14 19" id="KW-0472">Membrane</keyword>
<feature type="domain" description="Histidine kinase" evidence="20">
    <location>
        <begin position="471"/>
        <end position="705"/>
    </location>
</feature>
<dbReference type="Pfam" id="PF02743">
    <property type="entry name" value="dCache_1"/>
    <property type="match status" value="1"/>
</dbReference>
<evidence type="ECO:0000256" key="3">
    <source>
        <dbReference type="ARBA" id="ARBA00006402"/>
    </source>
</evidence>
<dbReference type="RefSeq" id="WP_152591655.1">
    <property type="nucleotide sequence ID" value="NZ_CP045227.1"/>
</dbReference>
<dbReference type="Gene3D" id="3.30.565.10">
    <property type="entry name" value="Histidine kinase-like ATPase, C-terminal domain"/>
    <property type="match status" value="1"/>
</dbReference>
<feature type="domain" description="Response regulatory" evidence="21">
    <location>
        <begin position="730"/>
        <end position="846"/>
    </location>
</feature>
<dbReference type="SUPFAM" id="SSF47384">
    <property type="entry name" value="Homodimeric domain of signal transducing histidine kinase"/>
    <property type="match status" value="1"/>
</dbReference>
<evidence type="ECO:0000259" key="22">
    <source>
        <dbReference type="PROSITE" id="PS50885"/>
    </source>
</evidence>
<dbReference type="GO" id="GO:0005886">
    <property type="term" value="C:plasma membrane"/>
    <property type="evidence" value="ECO:0007669"/>
    <property type="project" value="UniProtKB-SubCell"/>
</dbReference>
<dbReference type="PANTHER" id="PTHR43047">
    <property type="entry name" value="TWO-COMPONENT HISTIDINE PROTEIN KINASE"/>
    <property type="match status" value="1"/>
</dbReference>
<dbReference type="SUPFAM" id="SSF52172">
    <property type="entry name" value="CheY-like"/>
    <property type="match status" value="1"/>
</dbReference>
<evidence type="ECO:0000256" key="15">
    <source>
        <dbReference type="ARBA" id="ARBA00023306"/>
    </source>
</evidence>
<reference evidence="23 24" key="1">
    <citation type="submission" date="2019-10" db="EMBL/GenBank/DDBJ databases">
        <title>Genomic and transcriptomic insights into the perfect genentic adaptation of a filamentous nitrogen-fixing cyanobacterium to rice fields.</title>
        <authorList>
            <person name="Chen Z."/>
        </authorList>
    </citation>
    <scope>NUCLEOTIDE SEQUENCE [LARGE SCALE GENOMIC DNA]</scope>
    <source>
        <strain evidence="23">CCNUC1</strain>
    </source>
</reference>
<protein>
    <recommendedName>
        <fullName evidence="16">Circadian input-output histidine kinase CikA</fullName>
        <ecNumber evidence="4">2.7.13.3</ecNumber>
    </recommendedName>
</protein>
<dbReference type="Pfam" id="PF00672">
    <property type="entry name" value="HAMP"/>
    <property type="match status" value="1"/>
</dbReference>
<dbReference type="PROSITE" id="PS50885">
    <property type="entry name" value="HAMP"/>
    <property type="match status" value="1"/>
</dbReference>
<evidence type="ECO:0000256" key="6">
    <source>
        <dbReference type="ARBA" id="ARBA00022553"/>
    </source>
</evidence>
<evidence type="ECO:0000256" key="17">
    <source>
        <dbReference type="PROSITE-ProRule" id="PRU00169"/>
    </source>
</evidence>
<dbReference type="SUPFAM" id="SSF55874">
    <property type="entry name" value="ATPase domain of HSP90 chaperone/DNA topoisomerase II/histidine kinase"/>
    <property type="match status" value="1"/>
</dbReference>
<evidence type="ECO:0000313" key="24">
    <source>
        <dbReference type="Proteomes" id="UP000326678"/>
    </source>
</evidence>
<dbReference type="SMART" id="SM00387">
    <property type="entry name" value="HATPase_c"/>
    <property type="match status" value="1"/>
</dbReference>
<dbReference type="SMART" id="SM00304">
    <property type="entry name" value="HAMP"/>
    <property type="match status" value="1"/>
</dbReference>
<evidence type="ECO:0000259" key="20">
    <source>
        <dbReference type="PROSITE" id="PS50109"/>
    </source>
</evidence>
<comment type="similarity">
    <text evidence="3">In the N-terminal section; belongs to the phytochrome family.</text>
</comment>
<feature type="transmembrane region" description="Helical" evidence="19">
    <location>
        <begin position="21"/>
        <end position="45"/>
    </location>
</feature>
<dbReference type="Pfam" id="PF00072">
    <property type="entry name" value="Response_reg"/>
    <property type="match status" value="1"/>
</dbReference>
<dbReference type="FunFam" id="3.30.565.10:FF:000010">
    <property type="entry name" value="Sensor histidine kinase RcsC"/>
    <property type="match status" value="1"/>
</dbReference>
<dbReference type="Pfam" id="PF02518">
    <property type="entry name" value="HATPase_c"/>
    <property type="match status" value="1"/>
</dbReference>
<feature type="transmembrane region" description="Helical" evidence="19">
    <location>
        <begin position="115"/>
        <end position="135"/>
    </location>
</feature>
<proteinExistence type="inferred from homology"/>
<keyword evidence="18" id="KW-0175">Coiled coil</keyword>
<sequence>MSFKLLYRQIYQDSKAQKISLRLILVVPFVLQVVTAVGLTGYLSLRNGQKAVNELASRLLTEVSGRIDQHLDSYMDVPQKVVLLTSDMIDMGLLDLQDKQQLGTFFLRRLKSFDIGYILLGFQTGDYIAAGYLFGDHRITIDELSSKNNHSSNHLYSWATDNQGQRTKIIQDNGEFIAKNEGWYSEAAKQGKSVWSPVYNWLVPPFNLSIAASHPIYDSNQKLLGVIAVEQRLSQISNFLSQLKVSQTGRTFIVEHNGLLIASSSYEEPFTIKNKKPQRLSVSDSKDPLIKATAKYLNERFKNFEEIHDSQKIDFLIQGKRQFVQITPWRDDWGLDWLMVVVIPEEDFMAQINANTHTTILLCFLALGLAIILGFYTSEWITQPILQLSQASEAIANGKLDQKVQDLQVRELSILAQSFNLMATQLRESFTELSKTNEELEIRVEDRTKELRKAKENADSANKAKSEFLANMSHELRTPLNGILGYAQILQGSKTLTDKERKGINVINQCASHLLTLINDILDLSKIEARKLELHPTQFHFLSFLQAVAEICLIKAEQKGVEFIHQYDQNLPIAIAADEKRLRQVLINLLSNAIKFTDAGKVTFKVQLVIVENNLITTDVDTRSDATTYKIRFQIEDTGIGIKSEELEKIFLPFEQAGSIKKQSEGTGLGLSISHKILTMMGSNLVVESEIGKGSIFWFELDIAKAEEWINISKSSQKSKVIGYKGRKQKILIVDNVAENRSVFVNILEIFGFAVAEAENGQDALVKIVESQPDLILTGVCMPVMDGYEMLSHLRKSPAFQSIKVVVSSASVFDNDKQKSFAAGADDFLSKPVQLSELLETLRKHLELEWVYEENNLDVIASANIIGNHKLNEAEIIPPPMEELNHLKELALKGRIKAIHRHLENIEKMDDSYVVFVQYVNHLAQGFQMKEIRDFVERICDLNHR</sequence>
<dbReference type="InterPro" id="IPR003594">
    <property type="entry name" value="HATPase_dom"/>
</dbReference>
<dbReference type="CDD" id="cd17546">
    <property type="entry name" value="REC_hyHK_CKI1_RcsC-like"/>
    <property type="match status" value="1"/>
</dbReference>
<dbReference type="AlphaFoldDB" id="A0A5P8WE26"/>
<keyword evidence="15" id="KW-0131">Cell cycle</keyword>
<keyword evidence="24" id="KW-1185">Reference proteome</keyword>
<dbReference type="PROSITE" id="PS50110">
    <property type="entry name" value="RESPONSE_REGULATORY"/>
    <property type="match status" value="1"/>
</dbReference>
<evidence type="ECO:0000256" key="5">
    <source>
        <dbReference type="ARBA" id="ARBA00022475"/>
    </source>
</evidence>
<keyword evidence="8 19" id="KW-0812">Transmembrane</keyword>
<dbReference type="InterPro" id="IPR003660">
    <property type="entry name" value="HAMP_dom"/>
</dbReference>
<keyword evidence="12 19" id="KW-1133">Transmembrane helix</keyword>
<dbReference type="KEGG" id="nsh:GXM_08364"/>
<evidence type="ECO:0000256" key="1">
    <source>
        <dbReference type="ARBA" id="ARBA00000085"/>
    </source>
</evidence>
<dbReference type="PRINTS" id="PR00344">
    <property type="entry name" value="BCTRLSENSOR"/>
</dbReference>
<accession>A0A5P8WE26</accession>
<dbReference type="EC" id="2.7.13.3" evidence="4"/>
<dbReference type="InterPro" id="IPR033479">
    <property type="entry name" value="dCache_1"/>
</dbReference>
<evidence type="ECO:0000256" key="11">
    <source>
        <dbReference type="ARBA" id="ARBA00022840"/>
    </source>
</evidence>
<dbReference type="InterPro" id="IPR029151">
    <property type="entry name" value="Sensor-like_sf"/>
</dbReference>
<feature type="domain" description="HAMP" evidence="22">
    <location>
        <begin position="379"/>
        <end position="431"/>
    </location>
</feature>
<dbReference type="Gene3D" id="3.30.450.20">
    <property type="entry name" value="PAS domain"/>
    <property type="match status" value="1"/>
</dbReference>
<dbReference type="InterPro" id="IPR003661">
    <property type="entry name" value="HisK_dim/P_dom"/>
</dbReference>
<evidence type="ECO:0000259" key="21">
    <source>
        <dbReference type="PROSITE" id="PS50110"/>
    </source>
</evidence>
<dbReference type="Gene3D" id="6.10.340.10">
    <property type="match status" value="1"/>
</dbReference>
<dbReference type="InterPro" id="IPR036890">
    <property type="entry name" value="HATPase_C_sf"/>
</dbReference>
<evidence type="ECO:0000256" key="8">
    <source>
        <dbReference type="ARBA" id="ARBA00022692"/>
    </source>
</evidence>
<dbReference type="Gene3D" id="1.10.287.130">
    <property type="match status" value="1"/>
</dbReference>
<dbReference type="EMBL" id="CP045227">
    <property type="protein sequence ID" value="QFS50870.1"/>
    <property type="molecule type" value="Genomic_DNA"/>
</dbReference>
<feature type="coiled-coil region" evidence="18">
    <location>
        <begin position="423"/>
        <end position="471"/>
    </location>
</feature>
<evidence type="ECO:0000256" key="18">
    <source>
        <dbReference type="SAM" id="Coils"/>
    </source>
</evidence>
<name>A0A5P8WE26_9NOSO</name>
<dbReference type="InterPro" id="IPR005467">
    <property type="entry name" value="His_kinase_dom"/>
</dbReference>
<evidence type="ECO:0000256" key="10">
    <source>
        <dbReference type="ARBA" id="ARBA00022777"/>
    </source>
</evidence>
<dbReference type="PANTHER" id="PTHR43047:SF64">
    <property type="entry name" value="HISTIDINE KINASE CONTAINING CHEY-HOMOLOGOUS RECEIVER DOMAIN AND PAS DOMAIN-RELATED"/>
    <property type="match status" value="1"/>
</dbReference>
<dbReference type="CDD" id="cd16922">
    <property type="entry name" value="HATPase_EvgS-ArcB-TorS-like"/>
    <property type="match status" value="1"/>
</dbReference>
<keyword evidence="6" id="KW-0597">Phosphoprotein</keyword>
<dbReference type="SMART" id="SM00448">
    <property type="entry name" value="REC"/>
    <property type="match status" value="1"/>
</dbReference>
<dbReference type="InterPro" id="IPR036097">
    <property type="entry name" value="HisK_dim/P_sf"/>
</dbReference>
<dbReference type="Gene3D" id="3.40.50.2300">
    <property type="match status" value="1"/>
</dbReference>
<dbReference type="FunFam" id="1.10.287.130:FF:000038">
    <property type="entry name" value="Sensory transduction histidine kinase"/>
    <property type="match status" value="1"/>
</dbReference>
<keyword evidence="9" id="KW-0547">Nucleotide-binding</keyword>
<evidence type="ECO:0000313" key="23">
    <source>
        <dbReference type="EMBL" id="QFS50870.1"/>
    </source>
</evidence>
<dbReference type="SMART" id="SM00388">
    <property type="entry name" value="HisKA"/>
    <property type="match status" value="1"/>
</dbReference>
<evidence type="ECO:0000256" key="14">
    <source>
        <dbReference type="ARBA" id="ARBA00023136"/>
    </source>
</evidence>
<evidence type="ECO:0000256" key="12">
    <source>
        <dbReference type="ARBA" id="ARBA00022989"/>
    </source>
</evidence>
<dbReference type="GO" id="GO:0000155">
    <property type="term" value="F:phosphorelay sensor kinase activity"/>
    <property type="evidence" value="ECO:0007669"/>
    <property type="project" value="InterPro"/>
</dbReference>
<dbReference type="InterPro" id="IPR001789">
    <property type="entry name" value="Sig_transdc_resp-reg_receiver"/>
</dbReference>
<evidence type="ECO:0000256" key="7">
    <source>
        <dbReference type="ARBA" id="ARBA00022679"/>
    </source>
</evidence>
<organism evidence="23 24">
    <name type="scientific">Nostoc sphaeroides CCNUC1</name>
    <dbReference type="NCBI Taxonomy" id="2653204"/>
    <lineage>
        <taxon>Bacteria</taxon>
        <taxon>Bacillati</taxon>
        <taxon>Cyanobacteriota</taxon>
        <taxon>Cyanophyceae</taxon>
        <taxon>Nostocales</taxon>
        <taxon>Nostocaceae</taxon>
        <taxon>Nostoc</taxon>
    </lineage>
</organism>
<dbReference type="Proteomes" id="UP000326678">
    <property type="component" value="Chromosome Gxm2"/>
</dbReference>
<comment type="subcellular location">
    <subcellularLocation>
        <location evidence="2">Cell membrane</location>
        <topology evidence="2">Multi-pass membrane protein</topology>
    </subcellularLocation>
</comment>
<keyword evidence="13" id="KW-0902">Two-component regulatory system</keyword>
<dbReference type="CDD" id="cd06225">
    <property type="entry name" value="HAMP"/>
    <property type="match status" value="1"/>
</dbReference>
<keyword evidence="11" id="KW-0067">ATP-binding</keyword>
<dbReference type="CDD" id="cd00082">
    <property type="entry name" value="HisKA"/>
    <property type="match status" value="1"/>
</dbReference>
<gene>
    <name evidence="23" type="ORF">GXM_08364</name>
</gene>
<dbReference type="SUPFAM" id="SSF158472">
    <property type="entry name" value="HAMP domain-like"/>
    <property type="match status" value="1"/>
</dbReference>
<dbReference type="InterPro" id="IPR004358">
    <property type="entry name" value="Sig_transdc_His_kin-like_C"/>
</dbReference>
<keyword evidence="5" id="KW-1003">Cell membrane</keyword>
<comment type="catalytic activity">
    <reaction evidence="1">
        <text>ATP + protein L-histidine = ADP + protein N-phospho-L-histidine.</text>
        <dbReference type="EC" id="2.7.13.3"/>
    </reaction>
</comment>
<dbReference type="Pfam" id="PF00512">
    <property type="entry name" value="HisKA"/>
    <property type="match status" value="1"/>
</dbReference>
<dbReference type="SUPFAM" id="SSF103190">
    <property type="entry name" value="Sensory domain-like"/>
    <property type="match status" value="1"/>
</dbReference>
<evidence type="ECO:0000256" key="2">
    <source>
        <dbReference type="ARBA" id="ARBA00004651"/>
    </source>
</evidence>
<dbReference type="GO" id="GO:0005524">
    <property type="term" value="F:ATP binding"/>
    <property type="evidence" value="ECO:0007669"/>
    <property type="project" value="UniProtKB-KW"/>
</dbReference>
<evidence type="ECO:0000256" key="16">
    <source>
        <dbReference type="ARBA" id="ARBA00074306"/>
    </source>
</evidence>
<evidence type="ECO:0000256" key="9">
    <source>
        <dbReference type="ARBA" id="ARBA00022741"/>
    </source>
</evidence>
<evidence type="ECO:0000256" key="13">
    <source>
        <dbReference type="ARBA" id="ARBA00023012"/>
    </source>
</evidence>